<comment type="caution">
    <text evidence="12">The sequence shown here is derived from an EMBL/GenBank/DDBJ whole genome shotgun (WGS) entry which is preliminary data.</text>
</comment>
<organism evidence="12 13">
    <name type="scientific">Pseudonocardia ailaonensis</name>
    <dbReference type="NCBI Taxonomy" id="367279"/>
    <lineage>
        <taxon>Bacteria</taxon>
        <taxon>Bacillati</taxon>
        <taxon>Actinomycetota</taxon>
        <taxon>Actinomycetes</taxon>
        <taxon>Pseudonocardiales</taxon>
        <taxon>Pseudonocardiaceae</taxon>
        <taxon>Pseudonocardia</taxon>
    </lineage>
</organism>
<name>A0ABN2MNR9_9PSEU</name>
<keyword evidence="8" id="KW-0811">Translocation</keyword>
<keyword evidence="13" id="KW-1185">Reference proteome</keyword>
<evidence type="ECO:0000256" key="10">
    <source>
        <dbReference type="SAM" id="MobiDB-lite"/>
    </source>
</evidence>
<reference evidence="12 13" key="1">
    <citation type="journal article" date="2019" name="Int. J. Syst. Evol. Microbiol.">
        <title>The Global Catalogue of Microorganisms (GCM) 10K type strain sequencing project: providing services to taxonomists for standard genome sequencing and annotation.</title>
        <authorList>
            <consortium name="The Broad Institute Genomics Platform"/>
            <consortium name="The Broad Institute Genome Sequencing Center for Infectious Disease"/>
            <person name="Wu L."/>
            <person name="Ma J."/>
        </authorList>
    </citation>
    <scope>NUCLEOTIDE SEQUENCE [LARGE SCALE GENOMIC DNA]</scope>
    <source>
        <strain evidence="12 13">JCM 16009</strain>
    </source>
</reference>
<feature type="compositionally biased region" description="Low complexity" evidence="10">
    <location>
        <begin position="121"/>
        <end position="149"/>
    </location>
</feature>
<dbReference type="SMART" id="SM01323">
    <property type="entry name" value="YajC"/>
    <property type="match status" value="1"/>
</dbReference>
<dbReference type="Pfam" id="PF02699">
    <property type="entry name" value="YajC"/>
    <property type="match status" value="1"/>
</dbReference>
<dbReference type="EMBL" id="BAAAQK010000003">
    <property type="protein sequence ID" value="GAA1833536.1"/>
    <property type="molecule type" value="Genomic_DNA"/>
</dbReference>
<proteinExistence type="inferred from homology"/>
<evidence type="ECO:0000256" key="6">
    <source>
        <dbReference type="ARBA" id="ARBA00022927"/>
    </source>
</evidence>
<keyword evidence="9 11" id="KW-0472">Membrane</keyword>
<evidence type="ECO:0000313" key="13">
    <source>
        <dbReference type="Proteomes" id="UP001500449"/>
    </source>
</evidence>
<evidence type="ECO:0000256" key="3">
    <source>
        <dbReference type="ARBA" id="ARBA00022448"/>
    </source>
</evidence>
<feature type="compositionally biased region" description="Low complexity" evidence="10">
    <location>
        <begin position="158"/>
        <end position="174"/>
    </location>
</feature>
<keyword evidence="7 11" id="KW-1133">Transmembrane helix</keyword>
<keyword evidence="3" id="KW-0813">Transport</keyword>
<feature type="transmembrane region" description="Helical" evidence="11">
    <location>
        <begin position="15"/>
        <end position="32"/>
    </location>
</feature>
<evidence type="ECO:0000256" key="8">
    <source>
        <dbReference type="ARBA" id="ARBA00023010"/>
    </source>
</evidence>
<keyword evidence="4" id="KW-1003">Cell membrane</keyword>
<dbReference type="NCBIfam" id="TIGR00739">
    <property type="entry name" value="yajC"/>
    <property type="match status" value="1"/>
</dbReference>
<comment type="subcellular location">
    <subcellularLocation>
        <location evidence="1">Cell membrane</location>
        <topology evidence="1">Single-pass membrane protein</topology>
    </subcellularLocation>
</comment>
<protein>
    <recommendedName>
        <fullName evidence="14">Preprotein translocase subunit YajC</fullName>
    </recommendedName>
</protein>
<feature type="region of interest" description="Disordered" evidence="10">
    <location>
        <begin position="107"/>
        <end position="174"/>
    </location>
</feature>
<sequence length="174" mass="18102">MPGDTEKRDIMDMTLLFPILILLLFIPIFLSGRKQKRQVAEQQQMQNALSVGDVVTTTSGLRGTITDVSYEDTIDLEIADGVVTTWLRAAVREKVATDDAVLAEDHTDEHADDASPSALPSTNGSANGSTNGSTNGTATNGSSAATGSAQDAVVEPASGTTTESGTGTTADDKK</sequence>
<dbReference type="InterPro" id="IPR003849">
    <property type="entry name" value="Preprotein_translocase_YajC"/>
</dbReference>
<evidence type="ECO:0000256" key="5">
    <source>
        <dbReference type="ARBA" id="ARBA00022692"/>
    </source>
</evidence>
<dbReference type="Proteomes" id="UP001500449">
    <property type="component" value="Unassembled WGS sequence"/>
</dbReference>
<evidence type="ECO:0008006" key="14">
    <source>
        <dbReference type="Google" id="ProtNLM"/>
    </source>
</evidence>
<keyword evidence="5 11" id="KW-0812">Transmembrane</keyword>
<gene>
    <name evidence="12" type="ORF">GCM10009836_09610</name>
</gene>
<evidence type="ECO:0000256" key="4">
    <source>
        <dbReference type="ARBA" id="ARBA00022475"/>
    </source>
</evidence>
<evidence type="ECO:0000313" key="12">
    <source>
        <dbReference type="EMBL" id="GAA1833536.1"/>
    </source>
</evidence>
<evidence type="ECO:0000256" key="11">
    <source>
        <dbReference type="SAM" id="Phobius"/>
    </source>
</evidence>
<dbReference type="PANTHER" id="PTHR33909">
    <property type="entry name" value="SEC TRANSLOCON ACCESSORY COMPLEX SUBUNIT YAJC"/>
    <property type="match status" value="1"/>
</dbReference>
<evidence type="ECO:0000256" key="7">
    <source>
        <dbReference type="ARBA" id="ARBA00022989"/>
    </source>
</evidence>
<comment type="similarity">
    <text evidence="2">Belongs to the YajC family.</text>
</comment>
<dbReference type="PANTHER" id="PTHR33909:SF1">
    <property type="entry name" value="SEC TRANSLOCON ACCESSORY COMPLEX SUBUNIT YAJC"/>
    <property type="match status" value="1"/>
</dbReference>
<accession>A0ABN2MNR9</accession>
<evidence type="ECO:0000256" key="2">
    <source>
        <dbReference type="ARBA" id="ARBA00006742"/>
    </source>
</evidence>
<keyword evidence="6" id="KW-0653">Protein transport</keyword>
<evidence type="ECO:0000256" key="9">
    <source>
        <dbReference type="ARBA" id="ARBA00023136"/>
    </source>
</evidence>
<evidence type="ECO:0000256" key="1">
    <source>
        <dbReference type="ARBA" id="ARBA00004162"/>
    </source>
</evidence>